<name>A0A1U8AB55_NELNU</name>
<feature type="compositionally biased region" description="Basic and acidic residues" evidence="3">
    <location>
        <begin position="194"/>
        <end position="204"/>
    </location>
</feature>
<feature type="domain" description="Remorin C-terminal" evidence="4">
    <location>
        <begin position="230"/>
        <end position="328"/>
    </location>
</feature>
<dbReference type="GeneID" id="104598506"/>
<sequence length="336" mass="38402">MTQKRTIWSDELRLISSPSQALTEFLFLEDKESRIGSFSPKTFNNSQLSAWTRDSSGICPPWSIASSIALFPDSPSPICSSSSLSPDLFYSQVSTEFSTPINQSFYTFSIDDNKSASGIEIDEEMEHANTFCSCNHNLQSDYSEDGEDAKPDNSPKSISPSSGYVDASMDPALLNMKLLIINEKQTEEMSYTESCRRRPGDSDTKTPIGGHYSLIIRPKPHHTFSDEMQKKEFEVNAWKEAKQQKLMERLRRKEAAINSWELKQTAKAMNKVQKLENKLQKEREKALEQMQKKVTITRGKAEKTKARERRLMAKKVSKVSKFADRIRRIWLKLFSI</sequence>
<feature type="region of interest" description="Disordered" evidence="3">
    <location>
        <begin position="142"/>
        <end position="164"/>
    </location>
</feature>
<dbReference type="Proteomes" id="UP000189703">
    <property type="component" value="Unplaced"/>
</dbReference>
<keyword evidence="2" id="KW-0175">Coiled coil</keyword>
<dbReference type="OMA" id="MRTKPSM"/>
<dbReference type="Pfam" id="PF03763">
    <property type="entry name" value="Remorin_C"/>
    <property type="match status" value="1"/>
</dbReference>
<dbReference type="RefSeq" id="XP_010258909.1">
    <property type="nucleotide sequence ID" value="XM_010260607.2"/>
</dbReference>
<dbReference type="AlphaFoldDB" id="A0A1U8AB55"/>
<dbReference type="InterPro" id="IPR005516">
    <property type="entry name" value="Remorin_C"/>
</dbReference>
<feature type="coiled-coil region" evidence="2">
    <location>
        <begin position="243"/>
        <end position="292"/>
    </location>
</feature>
<protein>
    <submittedName>
        <fullName evidence="6">Uncharacterized protein LOC104598506</fullName>
    </submittedName>
</protein>
<dbReference type="InParanoid" id="A0A1U8AB55"/>
<feature type="region of interest" description="Disordered" evidence="3">
    <location>
        <begin position="190"/>
        <end position="212"/>
    </location>
</feature>
<dbReference type="PANTHER" id="PTHR31471">
    <property type="entry name" value="OS02G0116800 PROTEIN"/>
    <property type="match status" value="1"/>
</dbReference>
<evidence type="ECO:0000256" key="1">
    <source>
        <dbReference type="ARBA" id="ARBA00005711"/>
    </source>
</evidence>
<keyword evidence="5" id="KW-1185">Reference proteome</keyword>
<dbReference type="eggNOG" id="ENOG502S68C">
    <property type="taxonomic scope" value="Eukaryota"/>
</dbReference>
<gene>
    <name evidence="6" type="primary">LOC104598506</name>
</gene>
<dbReference type="OrthoDB" id="1407062at2759"/>
<evidence type="ECO:0000313" key="6">
    <source>
        <dbReference type="RefSeq" id="XP_010258909.1"/>
    </source>
</evidence>
<evidence type="ECO:0000256" key="2">
    <source>
        <dbReference type="SAM" id="Coils"/>
    </source>
</evidence>
<proteinExistence type="inferred from homology"/>
<evidence type="ECO:0000313" key="5">
    <source>
        <dbReference type="Proteomes" id="UP000189703"/>
    </source>
</evidence>
<dbReference type="KEGG" id="nnu:104598506"/>
<evidence type="ECO:0000256" key="3">
    <source>
        <dbReference type="SAM" id="MobiDB-lite"/>
    </source>
</evidence>
<accession>A0A1U8AB55</accession>
<comment type="similarity">
    <text evidence="1">Belongs to the remorin family.</text>
</comment>
<reference evidence="6" key="1">
    <citation type="submission" date="2025-08" db="UniProtKB">
        <authorList>
            <consortium name="RefSeq"/>
        </authorList>
    </citation>
    <scope>IDENTIFICATION</scope>
</reference>
<dbReference type="PANTHER" id="PTHR31471:SF66">
    <property type="entry name" value="CARBOXY-TERMINAL REGION REMORIN"/>
    <property type="match status" value="1"/>
</dbReference>
<evidence type="ECO:0000259" key="4">
    <source>
        <dbReference type="Pfam" id="PF03763"/>
    </source>
</evidence>
<organism evidence="5 6">
    <name type="scientific">Nelumbo nucifera</name>
    <name type="common">Sacred lotus</name>
    <dbReference type="NCBI Taxonomy" id="4432"/>
    <lineage>
        <taxon>Eukaryota</taxon>
        <taxon>Viridiplantae</taxon>
        <taxon>Streptophyta</taxon>
        <taxon>Embryophyta</taxon>
        <taxon>Tracheophyta</taxon>
        <taxon>Spermatophyta</taxon>
        <taxon>Magnoliopsida</taxon>
        <taxon>Proteales</taxon>
        <taxon>Nelumbonaceae</taxon>
        <taxon>Nelumbo</taxon>
    </lineage>
</organism>